<evidence type="ECO:0000256" key="6">
    <source>
        <dbReference type="ARBA" id="ARBA00023274"/>
    </source>
</evidence>
<gene>
    <name evidence="11" type="ORF">SKAU_G00259220</name>
</gene>
<keyword evidence="5" id="KW-0496">Mitochondrion</keyword>
<dbReference type="GO" id="GO:0003735">
    <property type="term" value="F:structural constituent of ribosome"/>
    <property type="evidence" value="ECO:0007669"/>
    <property type="project" value="InterPro"/>
</dbReference>
<dbReference type="GO" id="GO:0005763">
    <property type="term" value="C:mitochondrial small ribosomal subunit"/>
    <property type="evidence" value="ECO:0007669"/>
    <property type="project" value="TreeGrafter"/>
</dbReference>
<dbReference type="InterPro" id="IPR014721">
    <property type="entry name" value="Ribsml_uS5_D2-typ_fold_subgr"/>
</dbReference>
<dbReference type="Gene3D" id="3.30.230.10">
    <property type="match status" value="1"/>
</dbReference>
<dbReference type="Pfam" id="PF00380">
    <property type="entry name" value="Ribosomal_S9"/>
    <property type="match status" value="1"/>
</dbReference>
<evidence type="ECO:0000256" key="1">
    <source>
        <dbReference type="ARBA" id="ARBA00004173"/>
    </source>
</evidence>
<evidence type="ECO:0000256" key="3">
    <source>
        <dbReference type="ARBA" id="ARBA00022946"/>
    </source>
</evidence>
<reference evidence="11" key="1">
    <citation type="journal article" date="2023" name="Science">
        <title>Genome structures resolve the early diversification of teleost fishes.</title>
        <authorList>
            <person name="Parey E."/>
            <person name="Louis A."/>
            <person name="Montfort J."/>
            <person name="Bouchez O."/>
            <person name="Roques C."/>
            <person name="Iampietro C."/>
            <person name="Lluch J."/>
            <person name="Castinel A."/>
            <person name="Donnadieu C."/>
            <person name="Desvignes T."/>
            <person name="Floi Bucao C."/>
            <person name="Jouanno E."/>
            <person name="Wen M."/>
            <person name="Mejri S."/>
            <person name="Dirks R."/>
            <person name="Jansen H."/>
            <person name="Henkel C."/>
            <person name="Chen W.J."/>
            <person name="Zahm M."/>
            <person name="Cabau C."/>
            <person name="Klopp C."/>
            <person name="Thompson A.W."/>
            <person name="Robinson-Rechavi M."/>
            <person name="Braasch I."/>
            <person name="Lecointre G."/>
            <person name="Bobe J."/>
            <person name="Postlethwait J.H."/>
            <person name="Berthelot C."/>
            <person name="Roest Crollius H."/>
            <person name="Guiguen Y."/>
        </authorList>
    </citation>
    <scope>NUCLEOTIDE SEQUENCE</scope>
    <source>
        <strain evidence="11">WJC10195</strain>
    </source>
</reference>
<comment type="similarity">
    <text evidence="2 9">Belongs to the universal ribosomal protein uS9 family.</text>
</comment>
<keyword evidence="12" id="KW-1185">Reference proteome</keyword>
<dbReference type="EMBL" id="JAINUF010000009">
    <property type="protein sequence ID" value="KAJ8350792.1"/>
    <property type="molecule type" value="Genomic_DNA"/>
</dbReference>
<evidence type="ECO:0000256" key="7">
    <source>
        <dbReference type="ARBA" id="ARBA00039318"/>
    </source>
</evidence>
<organism evidence="11 12">
    <name type="scientific">Synaphobranchus kaupii</name>
    <name type="common">Kaup's arrowtooth eel</name>
    <dbReference type="NCBI Taxonomy" id="118154"/>
    <lineage>
        <taxon>Eukaryota</taxon>
        <taxon>Metazoa</taxon>
        <taxon>Chordata</taxon>
        <taxon>Craniata</taxon>
        <taxon>Vertebrata</taxon>
        <taxon>Euteleostomi</taxon>
        <taxon>Actinopterygii</taxon>
        <taxon>Neopterygii</taxon>
        <taxon>Teleostei</taxon>
        <taxon>Anguilliformes</taxon>
        <taxon>Synaphobranchidae</taxon>
        <taxon>Synaphobranchus</taxon>
    </lineage>
</organism>
<keyword evidence="3" id="KW-0809">Transit peptide</keyword>
<comment type="subcellular location">
    <subcellularLocation>
        <location evidence="1">Mitochondrion</location>
    </subcellularLocation>
</comment>
<feature type="compositionally biased region" description="Basic residues" evidence="10">
    <location>
        <begin position="407"/>
        <end position="426"/>
    </location>
</feature>
<keyword evidence="4 9" id="KW-0689">Ribosomal protein</keyword>
<dbReference type="GO" id="GO:0005743">
    <property type="term" value="C:mitochondrial inner membrane"/>
    <property type="evidence" value="ECO:0007669"/>
    <property type="project" value="UniProtKB-ARBA"/>
</dbReference>
<name>A0A9Q1F4U1_SYNKA</name>
<dbReference type="PANTHER" id="PTHR21569">
    <property type="entry name" value="RIBOSOMAL PROTEIN S9"/>
    <property type="match status" value="1"/>
</dbReference>
<dbReference type="InterPro" id="IPR020568">
    <property type="entry name" value="Ribosomal_Su5_D2-typ_SF"/>
</dbReference>
<comment type="caution">
    <text evidence="11">The sequence shown here is derived from an EMBL/GenBank/DDBJ whole genome shotgun (WGS) entry which is preliminary data.</text>
</comment>
<dbReference type="GO" id="GO:0006412">
    <property type="term" value="P:translation"/>
    <property type="evidence" value="ECO:0007669"/>
    <property type="project" value="InterPro"/>
</dbReference>
<accession>A0A9Q1F4U1</accession>
<evidence type="ECO:0000256" key="4">
    <source>
        <dbReference type="ARBA" id="ARBA00022980"/>
    </source>
</evidence>
<evidence type="ECO:0000313" key="12">
    <source>
        <dbReference type="Proteomes" id="UP001152622"/>
    </source>
</evidence>
<keyword evidence="6 9" id="KW-0687">Ribonucleoprotein</keyword>
<protein>
    <recommendedName>
        <fullName evidence="7">Small ribosomal subunit protein uS9m</fullName>
    </recommendedName>
    <alternativeName>
        <fullName evidence="8">28S ribosomal protein S9, mitochondrial</fullName>
    </alternativeName>
</protein>
<evidence type="ECO:0000256" key="8">
    <source>
        <dbReference type="ARBA" id="ARBA00076042"/>
    </source>
</evidence>
<sequence length="426" mass="48268">MKQQKACSSVGVASARIVALAEPPPCGHAPVYDLTDMAASSRAAMKSFLRRCGHCWSVTKALPSEKAVLQLNHVIPARWVSSGAVFLQKNLAAAGPEKFTLEFIKKQIEEFNIGQRHLANIMGEDPESFTQEDIDRSIEYLFPSGLFDKRARPVMKHPDLIFPKQRAVQWDQDGRPFHFLFYTGKQSYYSLMHDILGKVLSVERYQDRMRSKDLFTQESKPMSMSGGRWLSKEELEEVLVEPMSDHDHARFLQLMDRLLSLPYCSLEEEFIWRYRKQLAVQSTKELAQPLQLDQEGVAFSSAQGRRKTARATVQVRDISSGTILINGVNYLRYFTSLQDRQELMFPLQFVGRLGRHAVEGTVSGGGHSAQAGALRLAISRALLSFVSESERESMRQAGLLTSDPRIKERKKPGQAGARKKFTWNKR</sequence>
<evidence type="ECO:0000256" key="5">
    <source>
        <dbReference type="ARBA" id="ARBA00023128"/>
    </source>
</evidence>
<evidence type="ECO:0000256" key="2">
    <source>
        <dbReference type="ARBA" id="ARBA00005251"/>
    </source>
</evidence>
<dbReference type="AlphaFoldDB" id="A0A9Q1F4U1"/>
<dbReference type="GO" id="GO:0003723">
    <property type="term" value="F:RNA binding"/>
    <property type="evidence" value="ECO:0007669"/>
    <property type="project" value="TreeGrafter"/>
</dbReference>
<evidence type="ECO:0000256" key="9">
    <source>
        <dbReference type="RuleBase" id="RU003815"/>
    </source>
</evidence>
<dbReference type="Proteomes" id="UP001152622">
    <property type="component" value="Chromosome 9"/>
</dbReference>
<dbReference type="PROSITE" id="PS00360">
    <property type="entry name" value="RIBOSOMAL_S9"/>
    <property type="match status" value="1"/>
</dbReference>
<dbReference type="FunFam" id="3.30.230.10:FF:000035">
    <property type="entry name" value="28S ribosomal protein S9, mitochondrial"/>
    <property type="match status" value="1"/>
</dbReference>
<dbReference type="InterPro" id="IPR000754">
    <property type="entry name" value="Ribosomal_uS9"/>
</dbReference>
<feature type="region of interest" description="Disordered" evidence="10">
    <location>
        <begin position="393"/>
        <end position="426"/>
    </location>
</feature>
<evidence type="ECO:0000313" key="11">
    <source>
        <dbReference type="EMBL" id="KAJ8350792.1"/>
    </source>
</evidence>
<dbReference type="PANTHER" id="PTHR21569:SF1">
    <property type="entry name" value="SMALL RIBOSOMAL SUBUNIT PROTEIN US9M"/>
    <property type="match status" value="1"/>
</dbReference>
<dbReference type="InterPro" id="IPR020574">
    <property type="entry name" value="Ribosomal_uS9_CS"/>
</dbReference>
<dbReference type="OrthoDB" id="10254627at2759"/>
<evidence type="ECO:0000256" key="10">
    <source>
        <dbReference type="SAM" id="MobiDB-lite"/>
    </source>
</evidence>
<dbReference type="SUPFAM" id="SSF54211">
    <property type="entry name" value="Ribosomal protein S5 domain 2-like"/>
    <property type="match status" value="1"/>
</dbReference>
<proteinExistence type="inferred from homology"/>